<dbReference type="PROSITE" id="PS51762">
    <property type="entry name" value="GH16_2"/>
    <property type="match status" value="1"/>
</dbReference>
<dbReference type="SUPFAM" id="SSF49899">
    <property type="entry name" value="Concanavalin A-like lectins/glucanases"/>
    <property type="match status" value="1"/>
</dbReference>
<dbReference type="EMBL" id="CM007900">
    <property type="protein sequence ID" value="OTG06552.1"/>
    <property type="molecule type" value="Genomic_DNA"/>
</dbReference>
<dbReference type="PANTHER" id="PTHR31062">
    <property type="entry name" value="XYLOGLUCAN ENDOTRANSGLUCOSYLASE/HYDROLASE PROTEIN 8-RELATED"/>
    <property type="match status" value="1"/>
</dbReference>
<comment type="subcellular location">
    <subcellularLocation>
        <location evidence="6">Secreted</location>
        <location evidence="6">Cell wall</location>
    </subcellularLocation>
    <subcellularLocation>
        <location evidence="6">Secreted</location>
        <location evidence="6">Extracellular space</location>
        <location evidence="6">Apoplast</location>
    </subcellularLocation>
</comment>
<dbReference type="PIRSF" id="PIRSF005604">
    <property type="entry name" value="XET"/>
    <property type="match status" value="1"/>
</dbReference>
<dbReference type="STRING" id="4232.A0A251T7B0"/>
<evidence type="ECO:0000256" key="1">
    <source>
        <dbReference type="ARBA" id="ARBA00022679"/>
    </source>
</evidence>
<comment type="function">
    <text evidence="6">Catalyzes xyloglucan endohydrolysis (XEH) and/or endotransglycosylation (XET). Cleaves and religates xyloglucan polymers, an essential constituent of the primary cell wall, and thereby participates in cell wall construction of growing tissues.</text>
</comment>
<keyword evidence="6" id="KW-0134">Cell wall</keyword>
<feature type="domain" description="GH16" evidence="7">
    <location>
        <begin position="14"/>
        <end position="239"/>
    </location>
</feature>
<keyword evidence="6" id="KW-0961">Cell wall biogenesis/degradation</keyword>
<dbReference type="EMBL" id="MNCJ02000332">
    <property type="protein sequence ID" value="KAF5754732.1"/>
    <property type="molecule type" value="Genomic_DNA"/>
</dbReference>
<evidence type="ECO:0000313" key="9">
    <source>
        <dbReference type="EMBL" id="OTG06552.1"/>
    </source>
</evidence>
<keyword evidence="1 6" id="KW-0808">Transferase</keyword>
<dbReference type="Pfam" id="PF00722">
    <property type="entry name" value="Glyco_hydro_16"/>
    <property type="match status" value="1"/>
</dbReference>
<dbReference type="GO" id="GO:0048046">
    <property type="term" value="C:apoplast"/>
    <property type="evidence" value="ECO:0007669"/>
    <property type="project" value="UniProtKB-SubCell"/>
</dbReference>
<dbReference type="GO" id="GO:0010411">
    <property type="term" value="P:xyloglucan metabolic process"/>
    <property type="evidence" value="ECO:0007669"/>
    <property type="project" value="InterPro"/>
</dbReference>
<dbReference type="InterPro" id="IPR010713">
    <property type="entry name" value="XET_C"/>
</dbReference>
<evidence type="ECO:0000313" key="8">
    <source>
        <dbReference type="EMBL" id="KAF5754732.1"/>
    </source>
</evidence>
<dbReference type="GO" id="GO:0004553">
    <property type="term" value="F:hydrolase activity, hydrolyzing O-glycosyl compounds"/>
    <property type="evidence" value="ECO:0007669"/>
    <property type="project" value="InterPro"/>
</dbReference>
<dbReference type="InterPro" id="IPR016455">
    <property type="entry name" value="XTH"/>
</dbReference>
<evidence type="ECO:0000256" key="2">
    <source>
        <dbReference type="ARBA" id="ARBA00022801"/>
    </source>
</evidence>
<keyword evidence="8" id="KW-0328">Glycosyltransferase</keyword>
<organism evidence="9 10">
    <name type="scientific">Helianthus annuus</name>
    <name type="common">Common sunflower</name>
    <dbReference type="NCBI Taxonomy" id="4232"/>
    <lineage>
        <taxon>Eukaryota</taxon>
        <taxon>Viridiplantae</taxon>
        <taxon>Streptophyta</taxon>
        <taxon>Embryophyta</taxon>
        <taxon>Tracheophyta</taxon>
        <taxon>Spermatophyta</taxon>
        <taxon>Magnoliopsida</taxon>
        <taxon>eudicotyledons</taxon>
        <taxon>Gunneridae</taxon>
        <taxon>Pentapetalae</taxon>
        <taxon>asterids</taxon>
        <taxon>campanulids</taxon>
        <taxon>Asterales</taxon>
        <taxon>Asteraceae</taxon>
        <taxon>Asteroideae</taxon>
        <taxon>Heliantheae alliance</taxon>
        <taxon>Heliantheae</taxon>
        <taxon>Helianthus</taxon>
    </lineage>
</organism>
<feature type="active site" description="Proton donor" evidence="5">
    <location>
        <position position="128"/>
    </location>
</feature>
<feature type="signal peptide" evidence="6">
    <location>
        <begin position="1"/>
        <end position="25"/>
    </location>
</feature>
<feature type="active site" description="Nucleophile" evidence="5">
    <location>
        <position position="124"/>
    </location>
</feature>
<dbReference type="Proteomes" id="UP000215914">
    <property type="component" value="Chromosome 11"/>
</dbReference>
<keyword evidence="2 6" id="KW-0378">Hydrolase</keyword>
<dbReference type="InterPro" id="IPR044791">
    <property type="entry name" value="Beta-glucanase/XTH"/>
</dbReference>
<reference evidence="9" key="2">
    <citation type="submission" date="2017-02" db="EMBL/GenBank/DDBJ databases">
        <title>Sunflower complete genome.</title>
        <authorList>
            <person name="Langlade N."/>
            <person name="Munos S."/>
        </authorList>
    </citation>
    <scope>NUCLEOTIDE SEQUENCE [LARGE SCALE GENOMIC DNA]</scope>
    <source>
        <tissue evidence="9">Leaves</tissue>
    </source>
</reference>
<proteinExistence type="inferred from homology"/>
<comment type="PTM">
    <text evidence="6">Contains at least one intrachain disulfide bond essential for its enzymatic activity.</text>
</comment>
<dbReference type="AlphaFoldDB" id="A0A251T7B0"/>
<name>A0A251T7B0_HELAN</name>
<keyword evidence="10" id="KW-1185">Reference proteome</keyword>
<comment type="similarity">
    <text evidence="6">Belongs to the glycosyl hydrolase 16 family.</text>
</comment>
<keyword evidence="6" id="KW-0732">Signal</keyword>
<dbReference type="Gene3D" id="2.60.120.200">
    <property type="match status" value="1"/>
</dbReference>
<dbReference type="GO" id="GO:0016762">
    <property type="term" value="F:xyloglucan:xyloglucosyl transferase activity"/>
    <property type="evidence" value="ECO:0007669"/>
    <property type="project" value="UniProtKB-EC"/>
</dbReference>
<dbReference type="OMA" id="RGPVYKP"/>
<keyword evidence="6" id="KW-0964">Secreted</keyword>
<dbReference type="GO" id="GO:0009831">
    <property type="term" value="P:plant-type cell wall modification involved in multidimensional cell growth"/>
    <property type="evidence" value="ECO:0000318"/>
    <property type="project" value="GO_Central"/>
</dbReference>
<evidence type="ECO:0000256" key="5">
    <source>
        <dbReference type="PIRSR" id="PIRSR005604-1"/>
    </source>
</evidence>
<keyword evidence="9" id="KW-0430">Lectin</keyword>
<dbReference type="InterPro" id="IPR013320">
    <property type="entry name" value="ConA-like_dom_sf"/>
</dbReference>
<sequence length="318" mass="35869">MAFLQEKFLLLCLVILNSLLFPVSSRGPVYRPPPVEQLTDRFPRIRFTQGMSTLFGASNVHLKSNGSYADIILDKTSGSGLVSKNKYYHGFFSAAIKLPAGFTSGVVLAFYMSNADIFPHNHDEIDFELLGYAKRRQWVLQTNMYGNGSVHTGREEKVYLWFDPTQQFHQYTILWNNHHIVFLVDNVPVREVIHNKAISSVYPSKPMSLYATIWDASAWATNGGKYPVDYKHAPFVGSLGELEIVGCSMQKTNSTKAAAGCLKNTTVSSLDPVDGEEYARLSKQQMAGLNWVRSKHMYYSYCKDTTRYKVMPAECNAQ</sequence>
<dbReference type="Pfam" id="PF06955">
    <property type="entry name" value="XET_C"/>
    <property type="match status" value="1"/>
</dbReference>
<dbReference type="GO" id="GO:0042546">
    <property type="term" value="P:cell wall biogenesis"/>
    <property type="evidence" value="ECO:0007669"/>
    <property type="project" value="InterPro"/>
</dbReference>
<keyword evidence="6" id="KW-0052">Apoplast</keyword>
<keyword evidence="4 6" id="KW-0326">Glycosidase</keyword>
<feature type="chain" id="PRO_5011831359" description="Xyloglucan endotransglucosylase/hydrolase" evidence="6">
    <location>
        <begin position="26"/>
        <end position="318"/>
    </location>
</feature>
<dbReference type="Gramene" id="mRNA:HanXRQr2_Chr17g0794591">
    <property type="protein sequence ID" value="mRNA:HanXRQr2_Chr17g0794591"/>
    <property type="gene ID" value="HanXRQr2_Chr17g0794591"/>
</dbReference>
<dbReference type="EC" id="2.4.1.207" evidence="6"/>
<reference evidence="8" key="3">
    <citation type="submission" date="2020-06" db="EMBL/GenBank/DDBJ databases">
        <title>Helianthus annuus Genome sequencing and assembly Release 2.</title>
        <authorList>
            <person name="Gouzy J."/>
            <person name="Langlade N."/>
            <person name="Munos S."/>
        </authorList>
    </citation>
    <scope>NUCLEOTIDE SEQUENCE</scope>
    <source>
        <tissue evidence="8">Leaves</tissue>
    </source>
</reference>
<protein>
    <recommendedName>
        <fullName evidence="6">Xyloglucan endotransglucosylase/hydrolase</fullName>
        <ecNumber evidence="6">2.4.1.207</ecNumber>
    </recommendedName>
</protein>
<evidence type="ECO:0000313" key="10">
    <source>
        <dbReference type="Proteomes" id="UP000215914"/>
    </source>
</evidence>
<dbReference type="InterPro" id="IPR000757">
    <property type="entry name" value="Beta-glucanase-like"/>
</dbReference>
<dbReference type="InParanoid" id="A0A251T7B0"/>
<evidence type="ECO:0000256" key="3">
    <source>
        <dbReference type="ARBA" id="ARBA00023157"/>
    </source>
</evidence>
<evidence type="ECO:0000256" key="4">
    <source>
        <dbReference type="ARBA" id="ARBA00023295"/>
    </source>
</evidence>
<reference evidence="8 10" key="1">
    <citation type="journal article" date="2017" name="Nature">
        <title>The sunflower genome provides insights into oil metabolism, flowering and Asterid evolution.</title>
        <authorList>
            <person name="Badouin H."/>
            <person name="Gouzy J."/>
            <person name="Grassa C.J."/>
            <person name="Murat F."/>
            <person name="Staton S.E."/>
            <person name="Cottret L."/>
            <person name="Lelandais-Briere C."/>
            <person name="Owens G.L."/>
            <person name="Carrere S."/>
            <person name="Mayjonade B."/>
            <person name="Legrand L."/>
            <person name="Gill N."/>
            <person name="Kane N.C."/>
            <person name="Bowers J.E."/>
            <person name="Hubner S."/>
            <person name="Bellec A."/>
            <person name="Berard A."/>
            <person name="Berges H."/>
            <person name="Blanchet N."/>
            <person name="Boniface M.C."/>
            <person name="Brunel D."/>
            <person name="Catrice O."/>
            <person name="Chaidir N."/>
            <person name="Claudel C."/>
            <person name="Donnadieu C."/>
            <person name="Faraut T."/>
            <person name="Fievet G."/>
            <person name="Helmstetter N."/>
            <person name="King M."/>
            <person name="Knapp S.J."/>
            <person name="Lai Z."/>
            <person name="Le Paslier M.C."/>
            <person name="Lippi Y."/>
            <person name="Lorenzon L."/>
            <person name="Mandel J.R."/>
            <person name="Marage G."/>
            <person name="Marchand G."/>
            <person name="Marquand E."/>
            <person name="Bret-Mestries E."/>
            <person name="Morien E."/>
            <person name="Nambeesan S."/>
            <person name="Nguyen T."/>
            <person name="Pegot-Espagnet P."/>
            <person name="Pouilly N."/>
            <person name="Raftis F."/>
            <person name="Sallet E."/>
            <person name="Schiex T."/>
            <person name="Thomas J."/>
            <person name="Vandecasteele C."/>
            <person name="Vares D."/>
            <person name="Vear F."/>
            <person name="Vautrin S."/>
            <person name="Crespi M."/>
            <person name="Mangin B."/>
            <person name="Burke J.M."/>
            <person name="Salse J."/>
            <person name="Munos S."/>
            <person name="Vincourt P."/>
            <person name="Rieseberg L.H."/>
            <person name="Langlade N.B."/>
        </authorList>
    </citation>
    <scope>NUCLEOTIDE SEQUENCE [LARGE SCALE GENOMIC DNA]</scope>
    <source>
        <strain evidence="10">cv. SF193</strain>
        <tissue evidence="8">Leaves</tissue>
    </source>
</reference>
<keyword evidence="3" id="KW-1015">Disulfide bond</keyword>
<accession>A0A251T7B0</accession>
<evidence type="ECO:0000259" key="7">
    <source>
        <dbReference type="PROSITE" id="PS51762"/>
    </source>
</evidence>
<dbReference type="GO" id="GO:0030246">
    <property type="term" value="F:carbohydrate binding"/>
    <property type="evidence" value="ECO:0007669"/>
    <property type="project" value="UniProtKB-KW"/>
</dbReference>
<gene>
    <name evidence="9" type="ORF">HannXRQ_Chr11g0320601</name>
    <name evidence="8" type="ORF">HanXRQr2_Chr17g0794591</name>
</gene>
<dbReference type="OrthoDB" id="4781at2759"/>
<evidence type="ECO:0000256" key="6">
    <source>
        <dbReference type="RuleBase" id="RU361120"/>
    </source>
</evidence>